<dbReference type="GO" id="GO:0008360">
    <property type="term" value="P:regulation of cell shape"/>
    <property type="evidence" value="ECO:0007669"/>
    <property type="project" value="UniProtKB-UniRule"/>
</dbReference>
<evidence type="ECO:0000256" key="5">
    <source>
        <dbReference type="ARBA" id="ARBA00022984"/>
    </source>
</evidence>
<dbReference type="GO" id="GO:0016740">
    <property type="term" value="F:transferase activity"/>
    <property type="evidence" value="ECO:0007669"/>
    <property type="project" value="UniProtKB-KW"/>
</dbReference>
<gene>
    <name evidence="9" type="ORF">SAMN05660841_01168</name>
</gene>
<dbReference type="AlphaFoldDB" id="A0A1T5C6M0"/>
<evidence type="ECO:0000256" key="3">
    <source>
        <dbReference type="ARBA" id="ARBA00022679"/>
    </source>
</evidence>
<dbReference type="Proteomes" id="UP000190150">
    <property type="component" value="Unassembled WGS sequence"/>
</dbReference>
<feature type="active site" description="Nucleophile" evidence="7">
    <location>
        <position position="156"/>
    </location>
</feature>
<dbReference type="UniPathway" id="UPA00219"/>
<dbReference type="CDD" id="cd16913">
    <property type="entry name" value="YkuD_like"/>
    <property type="match status" value="1"/>
</dbReference>
<organism evidence="9 10">
    <name type="scientific">Sphingobacterium nematocida</name>
    <dbReference type="NCBI Taxonomy" id="1513896"/>
    <lineage>
        <taxon>Bacteria</taxon>
        <taxon>Pseudomonadati</taxon>
        <taxon>Bacteroidota</taxon>
        <taxon>Sphingobacteriia</taxon>
        <taxon>Sphingobacteriales</taxon>
        <taxon>Sphingobacteriaceae</taxon>
        <taxon>Sphingobacterium</taxon>
    </lineage>
</organism>
<evidence type="ECO:0000256" key="6">
    <source>
        <dbReference type="ARBA" id="ARBA00023316"/>
    </source>
</evidence>
<evidence type="ECO:0000256" key="1">
    <source>
        <dbReference type="ARBA" id="ARBA00004752"/>
    </source>
</evidence>
<proteinExistence type="inferred from homology"/>
<dbReference type="PROSITE" id="PS51257">
    <property type="entry name" value="PROKAR_LIPOPROTEIN"/>
    <property type="match status" value="1"/>
</dbReference>
<keyword evidence="4 7" id="KW-0133">Cell shape</keyword>
<keyword evidence="10" id="KW-1185">Reference proteome</keyword>
<dbReference type="STRING" id="1513896.SAMN05660841_01168"/>
<evidence type="ECO:0000313" key="9">
    <source>
        <dbReference type="EMBL" id="SKB55074.1"/>
    </source>
</evidence>
<dbReference type="InterPro" id="IPR038063">
    <property type="entry name" value="Transpep_catalytic_dom"/>
</dbReference>
<evidence type="ECO:0000256" key="7">
    <source>
        <dbReference type="PROSITE-ProRule" id="PRU01373"/>
    </source>
</evidence>
<accession>A0A1T5C6M0</accession>
<dbReference type="PANTHER" id="PTHR36699:SF1">
    <property type="entry name" value="L,D-TRANSPEPTIDASE YAFK-RELATED"/>
    <property type="match status" value="1"/>
</dbReference>
<evidence type="ECO:0000256" key="4">
    <source>
        <dbReference type="ARBA" id="ARBA00022960"/>
    </source>
</evidence>
<keyword evidence="6 7" id="KW-0961">Cell wall biogenesis/degradation</keyword>
<dbReference type="GO" id="GO:0009252">
    <property type="term" value="P:peptidoglycan biosynthetic process"/>
    <property type="evidence" value="ECO:0007669"/>
    <property type="project" value="UniProtKB-UniPathway"/>
</dbReference>
<dbReference type="GO" id="GO:0071555">
    <property type="term" value="P:cell wall organization"/>
    <property type="evidence" value="ECO:0007669"/>
    <property type="project" value="UniProtKB-UniRule"/>
</dbReference>
<dbReference type="OrthoDB" id="9809748at2"/>
<feature type="active site" description="Proton donor/acceptor" evidence="7">
    <location>
        <position position="148"/>
    </location>
</feature>
<reference evidence="10" key="1">
    <citation type="submission" date="2017-02" db="EMBL/GenBank/DDBJ databases">
        <authorList>
            <person name="Varghese N."/>
            <person name="Submissions S."/>
        </authorList>
    </citation>
    <scope>NUCLEOTIDE SEQUENCE [LARGE SCALE GENOMIC DNA]</scope>
    <source>
        <strain evidence="10">DSM 24091</strain>
    </source>
</reference>
<name>A0A1T5C6M0_9SPHI</name>
<dbReference type="SUPFAM" id="SSF141523">
    <property type="entry name" value="L,D-transpeptidase catalytic domain-like"/>
    <property type="match status" value="1"/>
</dbReference>
<dbReference type="EMBL" id="FUZF01000003">
    <property type="protein sequence ID" value="SKB55074.1"/>
    <property type="molecule type" value="Genomic_DNA"/>
</dbReference>
<feature type="domain" description="L,D-TPase catalytic" evidence="8">
    <location>
        <begin position="57"/>
        <end position="187"/>
    </location>
</feature>
<sequence>MHKIIPCLMILLMSIACQNQPKQQHTEDRVADAKKEKENLLKSRLTALGLLPDNLNILFLAYKNSDKLELYAKKKTDTSYTLLHTYPICKRSGVLGPKKAEGDKQVPEGFYHIDRFNPQSLYYLSLGLNYPNELDKDLGYTGSDIFIHGKCETVGCLPMTDDLIKEIYCYALWAKETGQQKIPVYIFPFEMTDENIEKHKSEVDDTTLVFWNNLKGGYDLFHKNSKELQYSVQNGRYVFD</sequence>
<keyword evidence="5 7" id="KW-0573">Peptidoglycan synthesis</keyword>
<comment type="similarity">
    <text evidence="2">Belongs to the YkuD family.</text>
</comment>
<evidence type="ECO:0000259" key="8">
    <source>
        <dbReference type="PROSITE" id="PS52029"/>
    </source>
</evidence>
<comment type="pathway">
    <text evidence="1 7">Cell wall biogenesis; peptidoglycan biosynthesis.</text>
</comment>
<protein>
    <submittedName>
        <fullName evidence="9">Murein L,D-transpeptidase YafK</fullName>
    </submittedName>
</protein>
<keyword evidence="3" id="KW-0808">Transferase</keyword>
<dbReference type="RefSeq" id="WP_079642070.1">
    <property type="nucleotide sequence ID" value="NZ_FUZF01000003.1"/>
</dbReference>
<dbReference type="InterPro" id="IPR005490">
    <property type="entry name" value="LD_TPept_cat_dom"/>
</dbReference>
<evidence type="ECO:0000256" key="2">
    <source>
        <dbReference type="ARBA" id="ARBA00005992"/>
    </source>
</evidence>
<dbReference type="PROSITE" id="PS52029">
    <property type="entry name" value="LD_TPASE"/>
    <property type="match status" value="1"/>
</dbReference>
<evidence type="ECO:0000313" key="10">
    <source>
        <dbReference type="Proteomes" id="UP000190150"/>
    </source>
</evidence>
<dbReference type="Pfam" id="PF03734">
    <property type="entry name" value="YkuD"/>
    <property type="match status" value="1"/>
</dbReference>
<dbReference type="GO" id="GO:0004180">
    <property type="term" value="F:carboxypeptidase activity"/>
    <property type="evidence" value="ECO:0007669"/>
    <property type="project" value="UniProtKB-ARBA"/>
</dbReference>
<dbReference type="PANTHER" id="PTHR36699">
    <property type="entry name" value="LD-TRANSPEPTIDASE"/>
    <property type="match status" value="1"/>
</dbReference>